<dbReference type="Proteomes" id="UP001205748">
    <property type="component" value="Unassembled WGS sequence"/>
</dbReference>
<feature type="domain" description="Nbr1 FW" evidence="1">
    <location>
        <begin position="178"/>
        <end position="262"/>
    </location>
</feature>
<evidence type="ECO:0000313" key="2">
    <source>
        <dbReference type="EMBL" id="MCR1899167.1"/>
    </source>
</evidence>
<gene>
    <name evidence="2" type="ORF">NSA47_09240</name>
</gene>
<name>A0AAE3HGQ0_9FIRM</name>
<sequence length="277" mass="32276">MSTIKSFEFFRDLYRYLVKQENQGVFIINFFIAGGSSYFTLPKSKTHRTTSYLENERHYAKDRVLTPEMKASFPKPARVDELRNFIETNLDSDKVRDCMNSFGVPASYEVNKRYLARALAVQFQMFIVRGDDDVDNVIISEYQRQVLGVEDEPNMFYGPLNNGDDVWVEDKGRNHKAKCYETFEHTWVIHNSGHQSWYSRRLVFVNAADVRPSASETEIEIPETAPGEIIKITTSFYARGFEGKFDCIWEMQDCDGNNCFPNYRWIFNVAIDTIFEA</sequence>
<proteinExistence type="predicted"/>
<dbReference type="InterPro" id="IPR013783">
    <property type="entry name" value="Ig-like_fold"/>
</dbReference>
<dbReference type="AlphaFoldDB" id="A0AAE3HGQ0"/>
<dbReference type="InterPro" id="IPR032350">
    <property type="entry name" value="Nbr1_FW"/>
</dbReference>
<dbReference type="Gene3D" id="2.60.40.10">
    <property type="entry name" value="Immunoglobulins"/>
    <property type="match status" value="1"/>
</dbReference>
<accession>A0AAE3HGQ0</accession>
<evidence type="ECO:0000313" key="3">
    <source>
        <dbReference type="Proteomes" id="UP001205748"/>
    </source>
</evidence>
<evidence type="ECO:0000259" key="1">
    <source>
        <dbReference type="Pfam" id="PF16158"/>
    </source>
</evidence>
<reference evidence="2" key="1">
    <citation type="submission" date="2022-07" db="EMBL/GenBank/DDBJ databases">
        <title>Enhanced cultured diversity of the mouse gut microbiota enables custom-made synthetic communities.</title>
        <authorList>
            <person name="Afrizal A."/>
        </authorList>
    </citation>
    <scope>NUCLEOTIDE SEQUENCE</scope>
    <source>
        <strain evidence="2">DSM 28593</strain>
    </source>
</reference>
<dbReference type="Pfam" id="PF16158">
    <property type="entry name" value="N_BRCA1_IG"/>
    <property type="match status" value="1"/>
</dbReference>
<dbReference type="RefSeq" id="WP_257531237.1">
    <property type="nucleotide sequence ID" value="NZ_JANKAS010000007.1"/>
</dbReference>
<protein>
    <submittedName>
        <fullName evidence="2">NBR1-Ig-like domain-containing protein</fullName>
    </submittedName>
</protein>
<keyword evidence="3" id="KW-1185">Reference proteome</keyword>
<dbReference type="EMBL" id="JANKAS010000007">
    <property type="protein sequence ID" value="MCR1899167.1"/>
    <property type="molecule type" value="Genomic_DNA"/>
</dbReference>
<organism evidence="2 3">
    <name type="scientific">Irregularibacter muris</name>
    <dbReference type="NCBI Taxonomy" id="1796619"/>
    <lineage>
        <taxon>Bacteria</taxon>
        <taxon>Bacillati</taxon>
        <taxon>Bacillota</taxon>
        <taxon>Clostridia</taxon>
        <taxon>Eubacteriales</taxon>
        <taxon>Eubacteriaceae</taxon>
        <taxon>Irregularibacter</taxon>
    </lineage>
</organism>
<comment type="caution">
    <text evidence="2">The sequence shown here is derived from an EMBL/GenBank/DDBJ whole genome shotgun (WGS) entry which is preliminary data.</text>
</comment>